<protein>
    <submittedName>
        <fullName evidence="1">Uncharacterized protein</fullName>
    </submittedName>
</protein>
<gene>
    <name evidence="1" type="ORF">RKE40_24095</name>
</gene>
<evidence type="ECO:0000313" key="2">
    <source>
        <dbReference type="Proteomes" id="UP001254257"/>
    </source>
</evidence>
<evidence type="ECO:0000313" key="1">
    <source>
        <dbReference type="EMBL" id="MDU0342990.1"/>
    </source>
</evidence>
<sequence>MKILDPEVPPTEPFEPRYAQMQARLVAAGCEGDVFRSVPLLASFDAMREAVDEFLESGATDVILDITSMPKRWFFPLTKMLLASEQVSSLVATYTSALKYSNNLSSNPEPLSAIPGFASDDARLEHDTAIVGIGFEPLGLNELYSQQKVNKIRYVFPFPPGPPGFHRNWAFVRQLEAPISEQGNDRRWHISMYDCSSVFDALVEVSGNGNSTCVLAPYGPKTVSLAMCLFSIALQRANLASAPVYYAQPKRYDLNYSSGIKMIGGKSDIQAYCLKLRGENLFSL</sequence>
<proteinExistence type="predicted"/>
<organism evidence="1 2">
    <name type="scientific">Bosea rubneri</name>
    <dbReference type="NCBI Taxonomy" id="3075434"/>
    <lineage>
        <taxon>Bacteria</taxon>
        <taxon>Pseudomonadati</taxon>
        <taxon>Pseudomonadota</taxon>
        <taxon>Alphaproteobacteria</taxon>
        <taxon>Hyphomicrobiales</taxon>
        <taxon>Boseaceae</taxon>
        <taxon>Bosea</taxon>
    </lineage>
</organism>
<name>A0ABU3SF22_9HYPH</name>
<reference evidence="1 2" key="1">
    <citation type="submission" date="2023-09" db="EMBL/GenBank/DDBJ databases">
        <title>Whole genome shotgun sequencing (WGS) of Bosea sp. ZW T0_25, isolated from stored onions (Allium cepa).</title>
        <authorList>
            <person name="Stoll D.A."/>
            <person name="Huch M."/>
        </authorList>
    </citation>
    <scope>NUCLEOTIDE SEQUENCE [LARGE SCALE GENOMIC DNA]</scope>
    <source>
        <strain evidence="1 2">ZW T0_25</strain>
    </source>
</reference>
<keyword evidence="2" id="KW-1185">Reference proteome</keyword>
<dbReference type="Proteomes" id="UP001254257">
    <property type="component" value="Unassembled WGS sequence"/>
</dbReference>
<dbReference type="EMBL" id="JAWDID010000054">
    <property type="protein sequence ID" value="MDU0342990.1"/>
    <property type="molecule type" value="Genomic_DNA"/>
</dbReference>
<accession>A0ABU3SF22</accession>
<dbReference type="RefSeq" id="WP_316020738.1">
    <property type="nucleotide sequence ID" value="NZ_JAWDID010000054.1"/>
</dbReference>
<comment type="caution">
    <text evidence="1">The sequence shown here is derived from an EMBL/GenBank/DDBJ whole genome shotgun (WGS) entry which is preliminary data.</text>
</comment>